<gene>
    <name evidence="13" type="ORF">RIMI_LOCUS8680609</name>
</gene>
<evidence type="ECO:0000313" key="13">
    <source>
        <dbReference type="EMBL" id="CAJ0940534.1"/>
    </source>
</evidence>
<comment type="subcellular location">
    <subcellularLocation>
        <location evidence="1">Membrane</location>
        <topology evidence="1">Single-pass type I membrane protein</topology>
    </subcellularLocation>
</comment>
<keyword evidence="10" id="KW-0325">Glycoprotein</keyword>
<comment type="similarity">
    <text evidence="2">Belongs to the immunoglobulin superfamily. ICAM family.</text>
</comment>
<keyword evidence="11" id="KW-0393">Immunoglobulin domain</keyword>
<keyword evidence="3" id="KW-0812">Transmembrane</keyword>
<dbReference type="InterPro" id="IPR013768">
    <property type="entry name" value="ICAM_N"/>
</dbReference>
<dbReference type="InterPro" id="IPR043502">
    <property type="entry name" value="DNA/RNA_pol_sf"/>
</dbReference>
<protein>
    <recommendedName>
        <fullName evidence="12">Ig-like domain-containing protein</fullName>
    </recommendedName>
</protein>
<accession>A0ABN9LIB3</accession>
<keyword evidence="4" id="KW-0732">Signal</keyword>
<keyword evidence="9" id="KW-1015">Disulfide bond</keyword>
<dbReference type="Gene3D" id="2.60.40.10">
    <property type="entry name" value="Immunoglobulins"/>
    <property type="match status" value="4"/>
</dbReference>
<keyword evidence="6" id="KW-0130">Cell adhesion</keyword>
<evidence type="ECO:0000256" key="6">
    <source>
        <dbReference type="ARBA" id="ARBA00022889"/>
    </source>
</evidence>
<dbReference type="PROSITE" id="PS50835">
    <property type="entry name" value="IG_LIKE"/>
    <property type="match status" value="1"/>
</dbReference>
<dbReference type="Pfam" id="PF21146">
    <property type="entry name" value="ICAM1_3_5_D2"/>
    <property type="match status" value="1"/>
</dbReference>
<evidence type="ECO:0000256" key="2">
    <source>
        <dbReference type="ARBA" id="ARBA00005925"/>
    </source>
</evidence>
<evidence type="ECO:0000313" key="14">
    <source>
        <dbReference type="Proteomes" id="UP001176940"/>
    </source>
</evidence>
<dbReference type="InterPro" id="IPR013783">
    <property type="entry name" value="Ig-like_fold"/>
</dbReference>
<keyword evidence="8" id="KW-0472">Membrane</keyword>
<name>A0ABN9LIB3_9NEOB</name>
<dbReference type="InterPro" id="IPR007110">
    <property type="entry name" value="Ig-like_dom"/>
</dbReference>
<organism evidence="13 14">
    <name type="scientific">Ranitomeya imitator</name>
    <name type="common">mimic poison frog</name>
    <dbReference type="NCBI Taxonomy" id="111125"/>
    <lineage>
        <taxon>Eukaryota</taxon>
        <taxon>Metazoa</taxon>
        <taxon>Chordata</taxon>
        <taxon>Craniata</taxon>
        <taxon>Vertebrata</taxon>
        <taxon>Euteleostomi</taxon>
        <taxon>Amphibia</taxon>
        <taxon>Batrachia</taxon>
        <taxon>Anura</taxon>
        <taxon>Neobatrachia</taxon>
        <taxon>Hyloidea</taxon>
        <taxon>Dendrobatidae</taxon>
        <taxon>Dendrobatinae</taxon>
        <taxon>Ranitomeya</taxon>
    </lineage>
</organism>
<evidence type="ECO:0000256" key="5">
    <source>
        <dbReference type="ARBA" id="ARBA00022737"/>
    </source>
</evidence>
<keyword evidence="5" id="KW-0677">Repeat</keyword>
<feature type="domain" description="Ig-like" evidence="12">
    <location>
        <begin position="277"/>
        <end position="374"/>
    </location>
</feature>
<keyword evidence="14" id="KW-1185">Reference proteome</keyword>
<comment type="caution">
    <text evidence="13">The sequence shown here is derived from an EMBL/GenBank/DDBJ whole genome shotgun (WGS) entry which is preliminary data.</text>
</comment>
<evidence type="ECO:0000259" key="12">
    <source>
        <dbReference type="PROSITE" id="PS50835"/>
    </source>
</evidence>
<dbReference type="InterPro" id="IPR048679">
    <property type="entry name" value="ICAM1_3_5_D2"/>
</dbReference>
<evidence type="ECO:0000256" key="3">
    <source>
        <dbReference type="ARBA" id="ARBA00022692"/>
    </source>
</evidence>
<dbReference type="InterPro" id="IPR036179">
    <property type="entry name" value="Ig-like_dom_sf"/>
</dbReference>
<proteinExistence type="inferred from homology"/>
<keyword evidence="7" id="KW-1133">Transmembrane helix</keyword>
<dbReference type="InterPro" id="IPR047012">
    <property type="entry name" value="ICAM_VCAM"/>
</dbReference>
<dbReference type="SUPFAM" id="SSF48726">
    <property type="entry name" value="Immunoglobulin"/>
    <property type="match status" value="2"/>
</dbReference>
<evidence type="ECO:0000256" key="1">
    <source>
        <dbReference type="ARBA" id="ARBA00004479"/>
    </source>
</evidence>
<dbReference type="Pfam" id="PF17919">
    <property type="entry name" value="RT_RNaseH_2"/>
    <property type="match status" value="1"/>
</dbReference>
<dbReference type="PANTHER" id="PTHR13771:SF9">
    <property type="entry name" value="INTERCELLULAR ADHESION MOLECULE 5"/>
    <property type="match status" value="1"/>
</dbReference>
<reference evidence="13" key="1">
    <citation type="submission" date="2023-07" db="EMBL/GenBank/DDBJ databases">
        <authorList>
            <person name="Stuckert A."/>
        </authorList>
    </citation>
    <scope>NUCLEOTIDE SEQUENCE</scope>
</reference>
<evidence type="ECO:0000256" key="8">
    <source>
        <dbReference type="ARBA" id="ARBA00023136"/>
    </source>
</evidence>
<dbReference type="Pfam" id="PF03921">
    <property type="entry name" value="ICAM_N"/>
    <property type="match status" value="1"/>
</dbReference>
<dbReference type="PANTHER" id="PTHR13771">
    <property type="entry name" value="INTERCELLULAR ADHESION MOLECULE"/>
    <property type="match status" value="1"/>
</dbReference>
<evidence type="ECO:0000256" key="4">
    <source>
        <dbReference type="ARBA" id="ARBA00022729"/>
    </source>
</evidence>
<dbReference type="InterPro" id="IPR041577">
    <property type="entry name" value="RT_RNaseH_2"/>
</dbReference>
<dbReference type="Gene3D" id="3.10.20.370">
    <property type="match status" value="1"/>
</dbReference>
<evidence type="ECO:0000256" key="10">
    <source>
        <dbReference type="ARBA" id="ARBA00023180"/>
    </source>
</evidence>
<dbReference type="PRINTS" id="PR01472">
    <property type="entry name" value="ICAMVCAM1"/>
</dbReference>
<evidence type="ECO:0000256" key="7">
    <source>
        <dbReference type="ARBA" id="ARBA00022989"/>
    </source>
</evidence>
<evidence type="ECO:0000256" key="9">
    <source>
        <dbReference type="ARBA" id="ARBA00023157"/>
    </source>
</evidence>
<evidence type="ECO:0000256" key="11">
    <source>
        <dbReference type="ARBA" id="ARBA00023319"/>
    </source>
</evidence>
<dbReference type="EMBL" id="CAUEEQ010017417">
    <property type="protein sequence ID" value="CAJ0940534.1"/>
    <property type="molecule type" value="Genomic_DNA"/>
</dbReference>
<sequence length="614" mass="68966">MDLLKGTKSTIVKWTADIEMAFQELKQALCKYLVLVAPDFSKEFMIQTDASEVGLGAVLSQEINREEHPILYLSGKLSTCKKKFNNYGERTSSHKMGNGYIEVFRVCIHFRGLRATHKVHYFEMFSSYQFTKFGTNGPSWQTAASHNSWDREPHVAPELQAGRRRAYERSSMFHQENSDDFPQLFILRSEDLVEVKAHSSQLFVLFNKSVWLNCSTSAPNKTFYETRLRRIDIVRGANWVAAEVIVDDWENSTLFCLYIGDGKESTSATSVLAYALPSKVTIDMVSEVEEGEEYTINCTVHEVAPLEYLTINVFRGEEVINSSSYNGPHVVDKQTVSHVYTFQASRRDNRENFTCEAVLQLGSEAKRVKSPELTVQTYALPEGPVISVQKWIKRGTLPSVECQIANAFPPENVNLKMLFDDTQLDVVIAQTNKGSINGTAELNTTDSSLGLKTIRCESNLFTLIRDSTVEVNIYEYPAIIFDLSSNIVDLDQKVTASCNITNEYPVGYVLSISVDGREELSVENSTVIYTFTASRRTPRVSITCMAHITGNPSISQSSTQSLEVHYPPDFTETLCPSTLLLVEGNRPFLCRADGNPEPTVKCYSGEHNISDSVR</sequence>
<dbReference type="SUPFAM" id="SSF56672">
    <property type="entry name" value="DNA/RNA polymerases"/>
    <property type="match status" value="1"/>
</dbReference>
<dbReference type="InterPro" id="IPR003987">
    <property type="entry name" value="ICAM_VCAM_N"/>
</dbReference>
<dbReference type="Proteomes" id="UP001176940">
    <property type="component" value="Unassembled WGS sequence"/>
</dbReference>